<dbReference type="InterPro" id="IPR057342">
    <property type="entry name" value="DEXDc_RapA"/>
</dbReference>
<evidence type="ECO:0000259" key="6">
    <source>
        <dbReference type="PROSITE" id="PS51194"/>
    </source>
</evidence>
<dbReference type="InterPro" id="IPR000330">
    <property type="entry name" value="SNF2_N"/>
</dbReference>
<organism evidence="7 8">
    <name type="scientific">Teretinema zuelzerae</name>
    <dbReference type="NCBI Taxonomy" id="156"/>
    <lineage>
        <taxon>Bacteria</taxon>
        <taxon>Pseudomonadati</taxon>
        <taxon>Spirochaetota</taxon>
        <taxon>Spirochaetia</taxon>
        <taxon>Spirochaetales</taxon>
        <taxon>Treponemataceae</taxon>
        <taxon>Teretinema</taxon>
    </lineage>
</organism>
<dbReference type="SMART" id="SM00490">
    <property type="entry name" value="HELICc"/>
    <property type="match status" value="1"/>
</dbReference>
<keyword evidence="3 7" id="KW-0347">Helicase</keyword>
<evidence type="ECO:0000256" key="4">
    <source>
        <dbReference type="ARBA" id="ARBA00022840"/>
    </source>
</evidence>
<reference evidence="7" key="1">
    <citation type="submission" date="2021-08" db="EMBL/GenBank/DDBJ databases">
        <title>Comparative analyses of Brucepasteria parasyntrophica and Teretinema zuelzerae.</title>
        <authorList>
            <person name="Song Y."/>
            <person name="Brune A."/>
        </authorList>
    </citation>
    <scope>NUCLEOTIDE SEQUENCE</scope>
    <source>
        <strain evidence="7">DSM 1903</strain>
    </source>
</reference>
<dbReference type="SMART" id="SM00487">
    <property type="entry name" value="DEXDc"/>
    <property type="match status" value="1"/>
</dbReference>
<dbReference type="GO" id="GO:0016787">
    <property type="term" value="F:hydrolase activity"/>
    <property type="evidence" value="ECO:0007669"/>
    <property type="project" value="UniProtKB-KW"/>
</dbReference>
<dbReference type="CDD" id="cd18793">
    <property type="entry name" value="SF2_C_SNF"/>
    <property type="match status" value="1"/>
</dbReference>
<evidence type="ECO:0000313" key="8">
    <source>
        <dbReference type="Proteomes" id="UP001198163"/>
    </source>
</evidence>
<dbReference type="Gene3D" id="3.40.50.300">
    <property type="entry name" value="P-loop containing nucleotide triphosphate hydrolases"/>
    <property type="match status" value="1"/>
</dbReference>
<keyword evidence="2" id="KW-0378">Hydrolase</keyword>
<comment type="caution">
    <text evidence="7">The sequence shown here is derived from an EMBL/GenBank/DDBJ whole genome shotgun (WGS) entry which is preliminary data.</text>
</comment>
<dbReference type="AlphaFoldDB" id="A0AAE3JKP3"/>
<dbReference type="Pfam" id="PF00176">
    <property type="entry name" value="SNF2-rel_dom"/>
    <property type="match status" value="1"/>
</dbReference>
<dbReference type="Proteomes" id="UP001198163">
    <property type="component" value="Unassembled WGS sequence"/>
</dbReference>
<dbReference type="InterPro" id="IPR001650">
    <property type="entry name" value="Helicase_C-like"/>
</dbReference>
<accession>A0AAE3JKP3</accession>
<keyword evidence="8" id="KW-1185">Reference proteome</keyword>
<dbReference type="RefSeq" id="WP_230754015.1">
    <property type="nucleotide sequence ID" value="NZ_JAINWA010000001.1"/>
</dbReference>
<evidence type="ECO:0000256" key="1">
    <source>
        <dbReference type="ARBA" id="ARBA00022741"/>
    </source>
</evidence>
<protein>
    <submittedName>
        <fullName evidence="7">DEAD/DEAH box helicase</fullName>
    </submittedName>
</protein>
<evidence type="ECO:0000256" key="3">
    <source>
        <dbReference type="ARBA" id="ARBA00022806"/>
    </source>
</evidence>
<dbReference type="PANTHER" id="PTHR45766:SF6">
    <property type="entry name" value="SWI_SNF-RELATED MATRIX-ASSOCIATED ACTIN-DEPENDENT REGULATOR OF CHROMATIN SUBFAMILY A-LIKE PROTEIN 1"/>
    <property type="match status" value="1"/>
</dbReference>
<dbReference type="PROSITE" id="PS51194">
    <property type="entry name" value="HELICASE_CTER"/>
    <property type="match status" value="1"/>
</dbReference>
<dbReference type="InterPro" id="IPR014001">
    <property type="entry name" value="Helicase_ATP-bd"/>
</dbReference>
<evidence type="ECO:0000259" key="5">
    <source>
        <dbReference type="PROSITE" id="PS51192"/>
    </source>
</evidence>
<dbReference type="Gene3D" id="3.40.50.10810">
    <property type="entry name" value="Tandem AAA-ATPase domain"/>
    <property type="match status" value="1"/>
</dbReference>
<dbReference type="PROSITE" id="PS51192">
    <property type="entry name" value="HELICASE_ATP_BIND_1"/>
    <property type="match status" value="1"/>
</dbReference>
<dbReference type="InterPro" id="IPR038718">
    <property type="entry name" value="SNF2-like_sf"/>
</dbReference>
<dbReference type="SUPFAM" id="SSF52540">
    <property type="entry name" value="P-loop containing nucleoside triphosphate hydrolases"/>
    <property type="match status" value="2"/>
</dbReference>
<feature type="domain" description="Helicase C-terminal" evidence="6">
    <location>
        <begin position="525"/>
        <end position="692"/>
    </location>
</feature>
<sequence>MMQDELSNSLQNFSQLMPFVRGDRVLDKFDNRIGLITGKCKGSGDSVRWEVSFSEFERSFLLQSFLEKVPETDDLVELFQKGRFGGVTDLRRLILHIRLKGQLTNIFYSMHNGTTDFMAHQFKPVMKFIESTTGRLLIADEVGLGKTIEAIYIWKELQARENARRMLIVCPAALREKWRNDLLNYFAIKAEIIDVKKLLEIVKTASSNHNQENFVCITSLEGIRYKEREDYIEVKNPRSQLYWLLDELASGQREEILDLVVIDEAHYLRNSNTASFKTATRVRDNTKSLVLLSATPIQTSEDNLFNLLQLLSPDEFFDKPTFIELLSENRILVEIANKIRTARDIEDFYNDFEELNQSFFFRDDTYLQQLIGKLPEILANPDLRIQSNNQLQNKYFYSPFVSRTRKRDAFKESTTRVPKTLEYMLSDYELGIYQKVSMDLREKGKAKGSFSQFSLIARQRQMASCLPAAFMHWKDNEQMEDILWEDIGIITEDEDSEFTVKKTISVAIDDINIEILRKNDSKYAELRKGMRELLKKDPSVKIVLFSFYRRTIEYLYKRLNEDEISSVYIMGGMGDEKNEIIERFKNSPGLNVLISSEVGSEGIDLQFASIEFNYDLPWNPMRLEQRIGRIDRIGQKSEKILIYNMICSNTVEDRVLQRLYDRIDIFTSSIGDIEEILGEKISELAIELMNSELTDEERIARANRTIDAIASAKQTIEELEKKAEGSIAFKDFILENIDESARNNRFISSRDLEAYIDDFFQRYYPGSRIRPHSVPDTRLINLSADAKYDLTSFLEQNNLRGMTNLGHEIADVLCLFESKTREKVRRNAYEIIDINHPLVRWISTKTESTGFTQFCCSALNLQNEAKYQIHSGVFVYCIQQWDTKGYKDTKELKYWLCDIETKELIDLSRSELIITSALYDGTDYQNWSEDLSEYEQVLEAMELAQNSACDSFTEFEHKYFAENEAMCEKQRNYINMTTNRKIQSIEKLILQMQENQRSERMIKLNQSKIVKAQNTRTFQLRRLEENQKARCSLQDIGVGIIKIY</sequence>
<feature type="domain" description="Helicase ATP-binding" evidence="5">
    <location>
        <begin position="127"/>
        <end position="314"/>
    </location>
</feature>
<evidence type="ECO:0000313" key="7">
    <source>
        <dbReference type="EMBL" id="MCD1654119.1"/>
    </source>
</evidence>
<proteinExistence type="predicted"/>
<dbReference type="InterPro" id="IPR049730">
    <property type="entry name" value="SNF2/RAD54-like_C"/>
</dbReference>
<dbReference type="InterPro" id="IPR027417">
    <property type="entry name" value="P-loop_NTPase"/>
</dbReference>
<dbReference type="PANTHER" id="PTHR45766">
    <property type="entry name" value="DNA ANNEALING HELICASE AND ENDONUCLEASE ZRANB3 FAMILY MEMBER"/>
    <property type="match status" value="1"/>
</dbReference>
<dbReference type="GO" id="GO:0004386">
    <property type="term" value="F:helicase activity"/>
    <property type="evidence" value="ECO:0007669"/>
    <property type="project" value="UniProtKB-KW"/>
</dbReference>
<keyword evidence="1" id="KW-0547">Nucleotide-binding</keyword>
<dbReference type="GO" id="GO:0005524">
    <property type="term" value="F:ATP binding"/>
    <property type="evidence" value="ECO:0007669"/>
    <property type="project" value="UniProtKB-KW"/>
</dbReference>
<gene>
    <name evidence="7" type="ORF">K7J14_05315</name>
</gene>
<evidence type="ECO:0000256" key="2">
    <source>
        <dbReference type="ARBA" id="ARBA00022801"/>
    </source>
</evidence>
<dbReference type="CDD" id="cd18011">
    <property type="entry name" value="DEXDc_RapA"/>
    <property type="match status" value="1"/>
</dbReference>
<keyword evidence="4" id="KW-0067">ATP-binding</keyword>
<name>A0AAE3JKP3_9SPIR</name>
<dbReference type="Pfam" id="PF00271">
    <property type="entry name" value="Helicase_C"/>
    <property type="match status" value="1"/>
</dbReference>
<dbReference type="EMBL" id="JAINWA010000001">
    <property type="protein sequence ID" value="MCD1654119.1"/>
    <property type="molecule type" value="Genomic_DNA"/>
</dbReference>